<evidence type="ECO:0000313" key="1">
    <source>
        <dbReference type="EMBL" id="GBF59057.1"/>
    </source>
</evidence>
<name>A0A2P2EDB5_9PROT</name>
<dbReference type="AlphaFoldDB" id="A0A2P2EDB5"/>
<dbReference type="Proteomes" id="UP000245086">
    <property type="component" value="Unassembled WGS sequence"/>
</dbReference>
<reference evidence="1 2" key="1">
    <citation type="journal article" date="2018" name="Genome Announc.">
        <title>Draft Genome Sequence of "Candidatus Phycosocius bacilliformis," an Alphaproteobacterial Ectosymbiont of the Hydrocarbon-Producing Green Alga Botryococcus braunii.</title>
        <authorList>
            <person name="Tanabe Y."/>
            <person name="Yamaguchi H."/>
            <person name="Watanabe M.M."/>
        </authorList>
    </citation>
    <scope>NUCLEOTIDE SEQUENCE [LARGE SCALE GENOMIC DNA]</scope>
    <source>
        <strain evidence="1 2">BOTRYCO-2</strain>
    </source>
</reference>
<protein>
    <submittedName>
        <fullName evidence="1">Uncharacterized protein</fullName>
    </submittedName>
</protein>
<accession>A0A2P2EDB5</accession>
<keyword evidence="2" id="KW-1185">Reference proteome</keyword>
<proteinExistence type="predicted"/>
<evidence type="ECO:0000313" key="2">
    <source>
        <dbReference type="Proteomes" id="UP000245086"/>
    </source>
</evidence>
<organism evidence="1 2">
    <name type="scientific">Candidatus Phycosocius bacilliformis</name>
    <dbReference type="NCBI Taxonomy" id="1445552"/>
    <lineage>
        <taxon>Bacteria</taxon>
        <taxon>Pseudomonadati</taxon>
        <taxon>Pseudomonadota</taxon>
        <taxon>Alphaproteobacteria</taxon>
        <taxon>Caulobacterales</taxon>
        <taxon>Caulobacterales incertae sedis</taxon>
        <taxon>Candidatus Phycosocius</taxon>
    </lineage>
</organism>
<gene>
    <name evidence="1" type="ORF">PbB2_02749</name>
</gene>
<comment type="caution">
    <text evidence="1">The sequence shown here is derived from an EMBL/GenBank/DDBJ whole genome shotgun (WGS) entry which is preliminary data.</text>
</comment>
<sequence length="46" mass="4993">MLRLLPVAVVGYPQGNPALEKLAANARAKGFKVSMRDIHEEMEGLA</sequence>
<dbReference type="EMBL" id="BFBR01000010">
    <property type="protein sequence ID" value="GBF59057.1"/>
    <property type="molecule type" value="Genomic_DNA"/>
</dbReference>